<keyword evidence="1" id="KW-0732">Signal</keyword>
<protein>
    <submittedName>
        <fullName evidence="5">Exopolysaccharide production protein ExoF</fullName>
    </submittedName>
</protein>
<dbReference type="InterPro" id="IPR003715">
    <property type="entry name" value="Poly_export_N"/>
</dbReference>
<dbReference type="PANTHER" id="PTHR33619">
    <property type="entry name" value="POLYSACCHARIDE EXPORT PROTEIN GFCE-RELATED"/>
    <property type="match status" value="1"/>
</dbReference>
<sequence>MGSCCNAGWSGRPIGAWTSTFVAKALGHAGIAVFAIAAILAGSQIAAWAAASDDYKLSVGDVVSFDFIDDTLPAEQLTVASDGAVIIPLIGSFEVAGLTVPEALGQIRKTFIDRQFFNDPRISLAVVSFRPIFVLGDVKAPGSFPYQPALNVEQAVALAGGQSTGGATAEDRVVTRARLRGTLDESVVQIAKEAIAAARIKAQLANSDKISELDLPAKIKGLMNANLIATLLPTEQRILETDQHALSTRRKQLSEGIDEVNVALANVQQLSDIQKTVIASAQADLDRIRALNKKGLVTITDLSNAEREATTQQSHLLEIYNQASTVRRELSQLQRDLDDATQTWTHTALTDLQAHNSEIERLIAVRESTEEQILLLSSLAAEQTRTNNTIAFTYQIRRKVNGQTATKVVTLDDPVAAGDTILVSINRLDGALDMANRLDATVAATPSTVQVGPTQ</sequence>
<dbReference type="PANTHER" id="PTHR33619:SF3">
    <property type="entry name" value="POLYSACCHARIDE EXPORT PROTEIN GFCE-RELATED"/>
    <property type="match status" value="1"/>
</dbReference>
<dbReference type="Pfam" id="PF25994">
    <property type="entry name" value="HH_AprE"/>
    <property type="match status" value="1"/>
</dbReference>
<reference evidence="5 6" key="1">
    <citation type="submission" date="2016-10" db="EMBL/GenBank/DDBJ databases">
        <authorList>
            <person name="de Groot N.N."/>
        </authorList>
    </citation>
    <scope>NUCLEOTIDE SEQUENCE [LARGE SCALE GENOMIC DNA]</scope>
    <source>
        <strain evidence="5 6">CGMCC 1.12097</strain>
    </source>
</reference>
<dbReference type="Proteomes" id="UP000198588">
    <property type="component" value="Unassembled WGS sequence"/>
</dbReference>
<dbReference type="InterPro" id="IPR058781">
    <property type="entry name" value="HH_AprE-like"/>
</dbReference>
<dbReference type="EMBL" id="FMXM01000016">
    <property type="protein sequence ID" value="SDA91951.1"/>
    <property type="molecule type" value="Genomic_DNA"/>
</dbReference>
<name>A0A1G5ZAU4_9HYPH</name>
<dbReference type="Gene3D" id="3.10.560.10">
    <property type="entry name" value="Outer membrane lipoprotein wza domain like"/>
    <property type="match status" value="1"/>
</dbReference>
<dbReference type="AlphaFoldDB" id="A0A1G5ZAU4"/>
<dbReference type="Gene3D" id="3.30.1950.10">
    <property type="entry name" value="wza like domain"/>
    <property type="match status" value="1"/>
</dbReference>
<evidence type="ECO:0000259" key="4">
    <source>
        <dbReference type="Pfam" id="PF25994"/>
    </source>
</evidence>
<evidence type="ECO:0000256" key="2">
    <source>
        <dbReference type="SAM" id="Coils"/>
    </source>
</evidence>
<evidence type="ECO:0000313" key="6">
    <source>
        <dbReference type="Proteomes" id="UP000198588"/>
    </source>
</evidence>
<keyword evidence="2" id="KW-0175">Coiled coil</keyword>
<evidence type="ECO:0000313" key="5">
    <source>
        <dbReference type="EMBL" id="SDA91951.1"/>
    </source>
</evidence>
<dbReference type="STRING" id="1165689.SAMN02927914_04589"/>
<proteinExistence type="predicted"/>
<gene>
    <name evidence="5" type="ORF">SAMN02927914_04589</name>
</gene>
<organism evidence="5 6">
    <name type="scientific">Mesorhizobium qingshengii</name>
    <dbReference type="NCBI Taxonomy" id="1165689"/>
    <lineage>
        <taxon>Bacteria</taxon>
        <taxon>Pseudomonadati</taxon>
        <taxon>Pseudomonadota</taxon>
        <taxon>Alphaproteobacteria</taxon>
        <taxon>Hyphomicrobiales</taxon>
        <taxon>Phyllobacteriaceae</taxon>
        <taxon>Mesorhizobium</taxon>
    </lineage>
</organism>
<evidence type="ECO:0000259" key="3">
    <source>
        <dbReference type="Pfam" id="PF02563"/>
    </source>
</evidence>
<evidence type="ECO:0000256" key="1">
    <source>
        <dbReference type="ARBA" id="ARBA00022729"/>
    </source>
</evidence>
<dbReference type="Pfam" id="PF02563">
    <property type="entry name" value="Poly_export"/>
    <property type="match status" value="1"/>
</dbReference>
<dbReference type="GO" id="GO:0015159">
    <property type="term" value="F:polysaccharide transmembrane transporter activity"/>
    <property type="evidence" value="ECO:0007669"/>
    <property type="project" value="InterPro"/>
</dbReference>
<feature type="coiled-coil region" evidence="2">
    <location>
        <begin position="316"/>
        <end position="372"/>
    </location>
</feature>
<feature type="domain" description="AprE-like long alpha-helical hairpin" evidence="4">
    <location>
        <begin position="182"/>
        <end position="362"/>
    </location>
</feature>
<dbReference type="InterPro" id="IPR049712">
    <property type="entry name" value="Poly_export"/>
</dbReference>
<accession>A0A1G5ZAU4</accession>
<feature type="domain" description="Polysaccharide export protein N-terminal" evidence="3">
    <location>
        <begin position="50"/>
        <end position="126"/>
    </location>
</feature>